<evidence type="ECO:0000256" key="2">
    <source>
        <dbReference type="SAM" id="MobiDB-lite"/>
    </source>
</evidence>
<dbReference type="EMBL" id="LQPY01000023">
    <property type="protein sequence ID" value="ORX03248.1"/>
    <property type="molecule type" value="Genomic_DNA"/>
</dbReference>
<gene>
    <name evidence="6" type="ORF">AWC29_00870</name>
    <name evidence="5" type="ORF">BN973_05676</name>
</gene>
<dbReference type="InterPro" id="IPR043641">
    <property type="entry name" value="PPE-PPW_C"/>
</dbReference>
<dbReference type="PANTHER" id="PTHR46766:SF1">
    <property type="entry name" value="GLUTAMINE-RICH PROTEIN 2"/>
    <property type="match status" value="1"/>
</dbReference>
<feature type="region of interest" description="Disordered" evidence="2">
    <location>
        <begin position="389"/>
        <end position="439"/>
    </location>
</feature>
<reference evidence="5" key="2">
    <citation type="submission" date="2014-04" db="EMBL/GenBank/DDBJ databases">
        <authorList>
            <person name="Xu Y.W."/>
            <person name="Yang Q."/>
        </authorList>
    </citation>
    <scope>NUCLEOTIDE SEQUENCE</scope>
    <source>
        <strain evidence="5">DSM 44626</strain>
    </source>
</reference>
<dbReference type="Pfam" id="PF18878">
    <property type="entry name" value="PPE-PPW"/>
    <property type="match status" value="1"/>
</dbReference>
<dbReference type="Pfam" id="PF00823">
    <property type="entry name" value="PPE"/>
    <property type="match status" value="1"/>
</dbReference>
<dbReference type="InterPro" id="IPR000030">
    <property type="entry name" value="PPE_dom"/>
</dbReference>
<dbReference type="OrthoDB" id="4725634at2"/>
<dbReference type="SUPFAM" id="SSF140459">
    <property type="entry name" value="PE/PPE dimer-like"/>
    <property type="match status" value="1"/>
</dbReference>
<dbReference type="RefSeq" id="WP_036473464.1">
    <property type="nucleotide sequence ID" value="NZ_HG964447.1"/>
</dbReference>
<dbReference type="Gene3D" id="1.20.1260.20">
    <property type="entry name" value="PPE superfamily"/>
    <property type="match status" value="1"/>
</dbReference>
<feature type="domain" description="PPE-PPW subfamily C-terminal" evidence="4">
    <location>
        <begin position="321"/>
        <end position="362"/>
    </location>
</feature>
<evidence type="ECO:0000259" key="3">
    <source>
        <dbReference type="Pfam" id="PF00823"/>
    </source>
</evidence>
<feature type="domain" description="PPE" evidence="3">
    <location>
        <begin position="11"/>
        <end position="172"/>
    </location>
</feature>
<name>A0A024K639_9MYCO</name>
<dbReference type="eggNOG" id="COG5651">
    <property type="taxonomic scope" value="Bacteria"/>
</dbReference>
<dbReference type="Proteomes" id="UP000028880">
    <property type="component" value="Unassembled WGS sequence"/>
</dbReference>
<proteinExistence type="inferred from homology"/>
<accession>A0A024K639</accession>
<dbReference type="Proteomes" id="UP000193710">
    <property type="component" value="Unassembled WGS sequence"/>
</dbReference>
<organism evidence="5">
    <name type="scientific">Mycobacterium triplex</name>
    <dbReference type="NCBI Taxonomy" id="47839"/>
    <lineage>
        <taxon>Bacteria</taxon>
        <taxon>Bacillati</taxon>
        <taxon>Actinomycetota</taxon>
        <taxon>Actinomycetes</taxon>
        <taxon>Mycobacteriales</taxon>
        <taxon>Mycobacteriaceae</taxon>
        <taxon>Mycobacterium</taxon>
        <taxon>Mycobacterium simiae complex</taxon>
    </lineage>
</organism>
<dbReference type="PANTHER" id="PTHR46766">
    <property type="entry name" value="GLUTAMINE-RICH PROTEIN 2"/>
    <property type="match status" value="1"/>
</dbReference>
<evidence type="ECO:0000256" key="1">
    <source>
        <dbReference type="ARBA" id="ARBA00010652"/>
    </source>
</evidence>
<feature type="compositionally biased region" description="Gly residues" evidence="2">
    <location>
        <begin position="391"/>
        <end position="406"/>
    </location>
</feature>
<feature type="region of interest" description="Disordered" evidence="2">
    <location>
        <begin position="230"/>
        <end position="256"/>
    </location>
</feature>
<keyword evidence="7" id="KW-1185">Reference proteome</keyword>
<dbReference type="EMBL" id="HG964447">
    <property type="protein sequence ID" value="CDO91269.1"/>
    <property type="molecule type" value="Genomic_DNA"/>
</dbReference>
<feature type="compositionally biased region" description="Polar residues" evidence="2">
    <location>
        <begin position="241"/>
        <end position="256"/>
    </location>
</feature>
<reference evidence="6 7" key="3">
    <citation type="submission" date="2016-01" db="EMBL/GenBank/DDBJ databases">
        <title>The new phylogeny of the genus Mycobacterium.</title>
        <authorList>
            <person name="Tarcisio F."/>
            <person name="Conor M."/>
            <person name="Antonella G."/>
            <person name="Elisabetta G."/>
            <person name="Giulia F.S."/>
            <person name="Sara T."/>
            <person name="Anna F."/>
            <person name="Clotilde B."/>
            <person name="Roberto B."/>
            <person name="Veronica D.S."/>
            <person name="Fabio R."/>
            <person name="Monica P."/>
            <person name="Olivier J."/>
            <person name="Enrico T."/>
            <person name="Nicola S."/>
        </authorList>
    </citation>
    <scope>NUCLEOTIDE SEQUENCE [LARGE SCALE GENOMIC DNA]</scope>
    <source>
        <strain evidence="6 7">DSM 44626</strain>
    </source>
</reference>
<protein>
    <submittedName>
        <fullName evidence="5">PPE protein</fullName>
    </submittedName>
</protein>
<evidence type="ECO:0000259" key="4">
    <source>
        <dbReference type="Pfam" id="PF18878"/>
    </source>
</evidence>
<evidence type="ECO:0000313" key="6">
    <source>
        <dbReference type="EMBL" id="ORX03248.1"/>
    </source>
</evidence>
<evidence type="ECO:0000313" key="7">
    <source>
        <dbReference type="Proteomes" id="UP000193710"/>
    </source>
</evidence>
<dbReference type="AlphaFoldDB" id="A0A024K639"/>
<dbReference type="InterPro" id="IPR038332">
    <property type="entry name" value="PPE_sf"/>
</dbReference>
<dbReference type="GO" id="GO:0052572">
    <property type="term" value="P:response to host immune response"/>
    <property type="evidence" value="ECO:0007669"/>
    <property type="project" value="TreeGrafter"/>
</dbReference>
<comment type="similarity">
    <text evidence="1">Belongs to the mycobacterial PPE family.</text>
</comment>
<dbReference type="STRING" id="47839.BN973_05676"/>
<reference evidence="5" key="1">
    <citation type="journal article" date="2014" name="Genome Announc.">
        <title>Draft Genome Sequence of Mycobacterium triplex DSM 44626.</title>
        <authorList>
            <person name="Sassi M."/>
            <person name="Croce O."/>
            <person name="Robert C."/>
            <person name="Raoult D."/>
            <person name="Drancourt M."/>
        </authorList>
    </citation>
    <scope>NUCLEOTIDE SEQUENCE [LARGE SCALE GENOMIC DNA]</scope>
    <source>
        <strain evidence="5">DSM 44626</strain>
    </source>
</reference>
<evidence type="ECO:0000313" key="5">
    <source>
        <dbReference type="EMBL" id="CDO91269.1"/>
    </source>
</evidence>
<sequence>MSFDTVLAQIWVAAPPEVHSALLNAGATAAGITAAGTSWTHLSAEYMAALAELEGIIAAVESQYQGEAATQFVAAHQPMLLWLADVAAKAAFTAASHGEIAAAYEGAVGAMPTLGELFENHFVHGVLIGTNFMGVNTIPIGLNEADYQRMWQLAADVMSTWDGASSAAATSIPPTPMSPVTLSVGTGEAGLATAVTAGFHTAGCGTTGGGAATGSDIASDKLLAGKAASSPASVTDKLPPAQNQAQGVGNQDGTAEQGLTQNMAGSFLQQAASIGPQAAQGLTQGPGQLLTQAPQQLLQAPQQLSSLLGQFSGGGSSLGQQSVPVGFAGTGALAGFNPAGMTSLAGGAFGSGPSRPLMPSTWGAAPSTTSSLANGARAITPVATGLPGAAGSSGSGAGGGMMGGGVHNTRARGQRVNTYADDAVDEDADSEKEAYAMTR</sequence>
<dbReference type="HOGENOM" id="CLU_605240_0_0_11"/>